<feature type="domain" description="Kazal-like" evidence="9">
    <location>
        <begin position="960"/>
        <end position="1018"/>
    </location>
</feature>
<evidence type="ECO:0000256" key="7">
    <source>
        <dbReference type="ARBA" id="ARBA00023157"/>
    </source>
</evidence>
<feature type="transmembrane region" description="Helical" evidence="8">
    <location>
        <begin position="613"/>
        <end position="636"/>
    </location>
</feature>
<keyword evidence="7" id="KW-1015">Disulfide bond</keyword>
<accession>A0A835G440</accession>
<evidence type="ECO:0000259" key="9">
    <source>
        <dbReference type="PROSITE" id="PS51465"/>
    </source>
</evidence>
<dbReference type="InterPro" id="IPR002350">
    <property type="entry name" value="Kazal_dom"/>
</dbReference>
<dbReference type="GO" id="GO:0016323">
    <property type="term" value="C:basolateral plasma membrane"/>
    <property type="evidence" value="ECO:0007669"/>
    <property type="project" value="TreeGrafter"/>
</dbReference>
<comment type="subcellular location">
    <subcellularLocation>
        <location evidence="1">Cell membrane</location>
        <topology evidence="1">Multi-pass membrane protein</topology>
    </subcellularLocation>
</comment>
<keyword evidence="11" id="KW-1185">Reference proteome</keyword>
<comment type="caution">
    <text evidence="10">The sequence shown here is derived from an EMBL/GenBank/DDBJ whole genome shotgun (WGS) entry which is preliminary data.</text>
</comment>
<evidence type="ECO:0000313" key="10">
    <source>
        <dbReference type="EMBL" id="KAF9406045.1"/>
    </source>
</evidence>
<feature type="transmembrane region" description="Helical" evidence="8">
    <location>
        <begin position="678"/>
        <end position="699"/>
    </location>
</feature>
<feature type="transmembrane region" description="Helical" evidence="8">
    <location>
        <begin position="94"/>
        <end position="117"/>
    </location>
</feature>
<keyword evidence="3" id="KW-1003">Cell membrane</keyword>
<evidence type="ECO:0000313" key="11">
    <source>
        <dbReference type="Proteomes" id="UP000648187"/>
    </source>
</evidence>
<evidence type="ECO:0000256" key="4">
    <source>
        <dbReference type="ARBA" id="ARBA00022692"/>
    </source>
</evidence>
<dbReference type="InterPro" id="IPR036259">
    <property type="entry name" value="MFS_trans_sf"/>
</dbReference>
<keyword evidence="6 8" id="KW-0472">Membrane</keyword>
<organism evidence="10 11">
    <name type="scientific">Spodoptera exigua</name>
    <name type="common">Beet armyworm</name>
    <name type="synonym">Noctua fulgens</name>
    <dbReference type="NCBI Taxonomy" id="7107"/>
    <lineage>
        <taxon>Eukaryota</taxon>
        <taxon>Metazoa</taxon>
        <taxon>Ecdysozoa</taxon>
        <taxon>Arthropoda</taxon>
        <taxon>Hexapoda</taxon>
        <taxon>Insecta</taxon>
        <taxon>Pterygota</taxon>
        <taxon>Neoptera</taxon>
        <taxon>Endopterygota</taxon>
        <taxon>Lepidoptera</taxon>
        <taxon>Glossata</taxon>
        <taxon>Ditrysia</taxon>
        <taxon>Noctuoidea</taxon>
        <taxon>Noctuidae</taxon>
        <taxon>Amphipyrinae</taxon>
        <taxon>Spodoptera</taxon>
    </lineage>
</organism>
<feature type="transmembrane region" description="Helical" evidence="8">
    <location>
        <begin position="520"/>
        <end position="542"/>
    </location>
</feature>
<keyword evidence="4 8" id="KW-0812">Transmembrane</keyword>
<feature type="transmembrane region" description="Helical" evidence="8">
    <location>
        <begin position="928"/>
        <end position="946"/>
    </location>
</feature>
<dbReference type="SUPFAM" id="SSF103473">
    <property type="entry name" value="MFS general substrate transporter"/>
    <property type="match status" value="1"/>
</dbReference>
<feature type="transmembrane region" description="Helical" evidence="8">
    <location>
        <begin position="129"/>
        <end position="149"/>
    </location>
</feature>
<dbReference type="GO" id="GO:0043252">
    <property type="term" value="P:sodium-independent organic anion transport"/>
    <property type="evidence" value="ECO:0007669"/>
    <property type="project" value="TreeGrafter"/>
</dbReference>
<keyword evidence="5 8" id="KW-1133">Transmembrane helix</keyword>
<name>A0A835G440_SPOEX</name>
<dbReference type="Pfam" id="PF03137">
    <property type="entry name" value="OATP"/>
    <property type="match status" value="2"/>
</dbReference>
<dbReference type="Proteomes" id="UP000648187">
    <property type="component" value="Unassembled WGS sequence"/>
</dbReference>
<evidence type="ECO:0000256" key="6">
    <source>
        <dbReference type="ARBA" id="ARBA00023136"/>
    </source>
</evidence>
<feature type="transmembrane region" description="Helical" evidence="8">
    <location>
        <begin position="370"/>
        <end position="390"/>
    </location>
</feature>
<feature type="transmembrane region" description="Helical" evidence="8">
    <location>
        <begin position="726"/>
        <end position="745"/>
    </location>
</feature>
<dbReference type="PROSITE" id="PS51465">
    <property type="entry name" value="KAZAL_2"/>
    <property type="match status" value="2"/>
</dbReference>
<evidence type="ECO:0000256" key="3">
    <source>
        <dbReference type="ARBA" id="ARBA00022475"/>
    </source>
</evidence>
<feature type="transmembrane region" description="Helical" evidence="8">
    <location>
        <begin position="890"/>
        <end position="908"/>
    </location>
</feature>
<feature type="transmembrane region" description="Helical" evidence="8">
    <location>
        <begin position="797"/>
        <end position="815"/>
    </location>
</feature>
<reference evidence="10" key="1">
    <citation type="submission" date="2020-08" db="EMBL/GenBank/DDBJ databases">
        <title>Spodoptera exigua strain:BAW_Kor-Di-RS1 Genome sequencing and assembly.</title>
        <authorList>
            <person name="Kim J."/>
            <person name="Nam H.Y."/>
            <person name="Kwon M."/>
            <person name="Choi J.H."/>
            <person name="Cho S.R."/>
            <person name="Kim G.-H."/>
        </authorList>
    </citation>
    <scope>NUCLEOTIDE SEQUENCE</scope>
    <source>
        <strain evidence="10">BAW_Kor-Di-RS1</strain>
        <tissue evidence="10">Whole-body</tissue>
    </source>
</reference>
<dbReference type="PANTHER" id="PTHR11388:SF158">
    <property type="entry name" value="ORGANIC ANION TRANSPORTING POLYPEPTIDE 33EB"/>
    <property type="match status" value="1"/>
</dbReference>
<feature type="transmembrane region" description="Helical" evidence="8">
    <location>
        <begin position="170"/>
        <end position="191"/>
    </location>
</feature>
<dbReference type="InterPro" id="IPR004156">
    <property type="entry name" value="OATP"/>
</dbReference>
<evidence type="ECO:0000256" key="2">
    <source>
        <dbReference type="ARBA" id="ARBA00009657"/>
    </source>
</evidence>
<dbReference type="AlphaFoldDB" id="A0A835G440"/>
<protein>
    <recommendedName>
        <fullName evidence="9">Kazal-like domain-containing protein</fullName>
    </recommendedName>
</protein>
<sequence length="1056" mass="116743">MKSKDSFNDAAFLGEQILINLFIKYNTAIPSSAAVERLFSTGFQKVLSVLRKYVLKLKAFDLFLQGTYLLTLFLETNVYLLMRRDARAGYHSTLTIDYVRMGTAGVEFLLGALVAWWGKGKRNRAISGWLGLTAAAGLLVLAFPFAETNPVSMGLCRQEAEVNYTGDKNLAARTTFLIITIILCGLTKISIWTHGLTYLDDHNPAHGPEFYGGLITARLTLGLDGAGILEKDTQGEDWWRNQLILTMVALFACFVFNLFPERMQSKEMDVIENSTIDTGLFPTLKRLITNKVLILQTIAMSCWSTAILVFAAYEIPYAQGRYNVEATKNSDVRSTGDPLGMFRTAIMIMFLMIIRINSSNRTEALTTKSAAVLALKASVFVTIFLTIITFTSCDTGIMKGLESGSYEQPSCSSSCGCTSERYGFHPVCMLETRETYFSPCHAGCNRIGDLNGISMYYDCGCSAGAQNAVRGSCMLQSCLVQYASFLLLFVIMLAISGAGFIMQGMVILRSVRPVDKATAMGASISVVSLLSFVIGHFIYMIVSQMTCVYSSNGECLLHSNSIWYMSAISVALAILSGAGSFIVSKMRADNGDNEIFFHKLWYFLRTYILRLKVFDLFLQGAYLIIILLETNVYLLLKRDAKEGHHSMLILDYIMIGVAGVEFFLGAAVAWWGKGKRHFAFSGWLAVCSASGLLVLAFPFARSNPIGMELCKVHETHEAVSNYDSNLIARTSILIITVILCGLAKVSVWSHGITYLDDHDPTNGSYFYGNLISIRLSLGMNAGSWLEPTSERTNWWEAHLSICMLTFMFSFLFSLFPKRMGSSKEMDEIENSYVDTGLLPTLRRLLHNKALMMQIVALSCLSTAVLVFVHYDDAYVQAKFHVDTKDPRTSGGLSSIFRTLFIIIFVMIFKIRFSARRPEGVKANTASRVAAVVAIFVTAFYIVLTVLSCNTDTISGLKTGSYYQPTCSASCGCSTERYGFTPVCLLDTRRTYFSPCHAGCTHSEDLNGVLLFNDCACSLGTMRAARGSCSLTSCMLPYNAYQIVFTVMLAVADSITK</sequence>
<gene>
    <name evidence="10" type="ORF">HW555_013439</name>
</gene>
<proteinExistence type="inferred from homology"/>
<feature type="transmembrane region" description="Helical" evidence="8">
    <location>
        <begin position="648"/>
        <end position="671"/>
    </location>
</feature>
<evidence type="ECO:0000256" key="1">
    <source>
        <dbReference type="ARBA" id="ARBA00004651"/>
    </source>
</evidence>
<dbReference type="EMBL" id="JACKWZ010000648">
    <property type="protein sequence ID" value="KAF9406045.1"/>
    <property type="molecule type" value="Genomic_DNA"/>
</dbReference>
<feature type="transmembrane region" description="Helical" evidence="8">
    <location>
        <begin position="340"/>
        <end position="358"/>
    </location>
</feature>
<feature type="transmembrane region" description="Helical" evidence="8">
    <location>
        <begin position="239"/>
        <end position="259"/>
    </location>
</feature>
<evidence type="ECO:0000256" key="8">
    <source>
        <dbReference type="SAM" id="Phobius"/>
    </source>
</evidence>
<feature type="transmembrane region" description="Helical" evidence="8">
    <location>
        <begin position="62"/>
        <end position="82"/>
    </location>
</feature>
<feature type="domain" description="Kazal-like" evidence="9">
    <location>
        <begin position="405"/>
        <end position="463"/>
    </location>
</feature>
<dbReference type="GO" id="GO:0015347">
    <property type="term" value="F:sodium-independent organic anion transmembrane transporter activity"/>
    <property type="evidence" value="ECO:0007669"/>
    <property type="project" value="TreeGrafter"/>
</dbReference>
<feature type="transmembrane region" description="Helical" evidence="8">
    <location>
        <begin position="562"/>
        <end position="583"/>
    </location>
</feature>
<feature type="transmembrane region" description="Helical" evidence="8">
    <location>
        <begin position="482"/>
        <end position="508"/>
    </location>
</feature>
<evidence type="ECO:0000256" key="5">
    <source>
        <dbReference type="ARBA" id="ARBA00022989"/>
    </source>
</evidence>
<comment type="similarity">
    <text evidence="2">Belongs to the organo anion transporter (TC 2.A.60) family.</text>
</comment>
<feature type="transmembrane region" description="Helical" evidence="8">
    <location>
        <begin position="850"/>
        <end position="870"/>
    </location>
</feature>
<feature type="transmembrane region" description="Helical" evidence="8">
    <location>
        <begin position="292"/>
        <end position="313"/>
    </location>
</feature>
<dbReference type="PANTHER" id="PTHR11388">
    <property type="entry name" value="ORGANIC ANION TRANSPORTER"/>
    <property type="match status" value="1"/>
</dbReference>